<dbReference type="CDD" id="cd24119">
    <property type="entry name" value="ASKHA_NBD_MtPPX2-like"/>
    <property type="match status" value="1"/>
</dbReference>
<evidence type="ECO:0000256" key="1">
    <source>
        <dbReference type="SAM" id="MobiDB-lite"/>
    </source>
</evidence>
<comment type="caution">
    <text evidence="3">The sequence shown here is derived from an EMBL/GenBank/DDBJ whole genome shotgun (WGS) entry which is preliminary data.</text>
</comment>
<dbReference type="SUPFAM" id="SSF53067">
    <property type="entry name" value="Actin-like ATPase domain"/>
    <property type="match status" value="2"/>
</dbReference>
<sequence>MIVAGIDCGTNSIRLLIADIDKDGRVTQEFHRDMQIVRLGQDVDKNGYFVPEAVERTLTAVDDYARLCTTYGVESVRFAATSATRDASNRNIFLEGIHARMGIYPQVLSGEEEAQTSFAGAISARQLYDAPVTDAARNSSTNAVENANNTKPCDPAQSTTNHSDAETILVIDVGGGSTELVLGTDQGQVLQAFSMNVGSVRMKERHFRNDPPLLEEICSARKDIHRALDEAEAHVDIGRAQHIIGVAGTVTSVTAAHLKLETYDSSRVHGTAMSIADITAQCEWYIAATAEERAALGFMHPGRVPVIGAGALVWETVVERIVQRCAERGTKISHVTTSEYDILDGLALWAAREPQPWKPMI</sequence>
<feature type="domain" description="Ppx/GppA phosphatase N-terminal" evidence="2">
    <location>
        <begin position="20"/>
        <end position="124"/>
    </location>
</feature>
<organism evidence="3 4">
    <name type="scientific">Actinotignum urinale</name>
    <dbReference type="NCBI Taxonomy" id="190146"/>
    <lineage>
        <taxon>Bacteria</taxon>
        <taxon>Bacillati</taxon>
        <taxon>Actinomycetota</taxon>
        <taxon>Actinomycetes</taxon>
        <taxon>Actinomycetales</taxon>
        <taxon>Actinomycetaceae</taxon>
        <taxon>Actinotignum</taxon>
    </lineage>
</organism>
<dbReference type="Gene3D" id="3.30.420.150">
    <property type="entry name" value="Exopolyphosphatase. Domain 2"/>
    <property type="match status" value="1"/>
</dbReference>
<dbReference type="RefSeq" id="WP_320756148.1">
    <property type="nucleotide sequence ID" value="NZ_JAWNGC010000001.1"/>
</dbReference>
<feature type="domain" description="Ppx/GppA phosphatase N-terminal" evidence="2">
    <location>
        <begin position="164"/>
        <end position="326"/>
    </location>
</feature>
<dbReference type="PANTHER" id="PTHR30005:SF13">
    <property type="entry name" value="EXOPOLYPHOSPHATASE 2"/>
    <property type="match status" value="1"/>
</dbReference>
<feature type="region of interest" description="Disordered" evidence="1">
    <location>
        <begin position="141"/>
        <end position="161"/>
    </location>
</feature>
<accession>A0AAW9HJU7</accession>
<evidence type="ECO:0000313" key="3">
    <source>
        <dbReference type="EMBL" id="MDY5154190.1"/>
    </source>
</evidence>
<name>A0AAW9HJU7_9ACTO</name>
<dbReference type="InterPro" id="IPR050273">
    <property type="entry name" value="GppA/Ppx_hydrolase"/>
</dbReference>
<protein>
    <submittedName>
        <fullName evidence="3">Exopolyphosphatase</fullName>
    </submittedName>
</protein>
<gene>
    <name evidence="3" type="ORF">R6G80_00380</name>
</gene>
<evidence type="ECO:0000313" key="4">
    <source>
        <dbReference type="Proteomes" id="UP001281731"/>
    </source>
</evidence>
<dbReference type="Gene3D" id="3.30.420.40">
    <property type="match status" value="1"/>
</dbReference>
<dbReference type="InterPro" id="IPR043129">
    <property type="entry name" value="ATPase_NBD"/>
</dbReference>
<dbReference type="EMBL" id="JAWNGC010000001">
    <property type="protein sequence ID" value="MDY5154190.1"/>
    <property type="molecule type" value="Genomic_DNA"/>
</dbReference>
<dbReference type="InterPro" id="IPR003695">
    <property type="entry name" value="Ppx_GppA_N"/>
</dbReference>
<reference evidence="3" key="1">
    <citation type="submission" date="2023-10" db="EMBL/GenBank/DDBJ databases">
        <title>Whole Genome based description of the genera Actinobaculum and Actinotignum reveals a complex phylogenetic relationship within the species included in the genus Actinotignum.</title>
        <authorList>
            <person name="Jensen C.S."/>
            <person name="Dargis R."/>
            <person name="Kemp M."/>
            <person name="Christensen J.J."/>
        </authorList>
    </citation>
    <scope>NUCLEOTIDE SEQUENCE</scope>
    <source>
        <strain evidence="3">SLA_B511</strain>
    </source>
</reference>
<dbReference type="Proteomes" id="UP001281731">
    <property type="component" value="Unassembled WGS sequence"/>
</dbReference>
<dbReference type="PANTHER" id="PTHR30005">
    <property type="entry name" value="EXOPOLYPHOSPHATASE"/>
    <property type="match status" value="1"/>
</dbReference>
<evidence type="ECO:0000259" key="2">
    <source>
        <dbReference type="Pfam" id="PF02541"/>
    </source>
</evidence>
<proteinExistence type="predicted"/>
<dbReference type="Pfam" id="PF02541">
    <property type="entry name" value="Ppx-GppA"/>
    <property type="match status" value="2"/>
</dbReference>
<dbReference type="GO" id="GO:0016462">
    <property type="term" value="F:pyrophosphatase activity"/>
    <property type="evidence" value="ECO:0007669"/>
    <property type="project" value="TreeGrafter"/>
</dbReference>
<dbReference type="AlphaFoldDB" id="A0AAW9HJU7"/>